<evidence type="ECO:0000256" key="6">
    <source>
        <dbReference type="ARBA" id="ARBA00022475"/>
    </source>
</evidence>
<dbReference type="GO" id="GO:0004366">
    <property type="term" value="F:glycerol-3-phosphate O-acyltransferase activity"/>
    <property type="evidence" value="ECO:0007669"/>
    <property type="project" value="UniProtKB-EC"/>
</dbReference>
<evidence type="ECO:0000313" key="13">
    <source>
        <dbReference type="Proteomes" id="UP000192907"/>
    </source>
</evidence>
<evidence type="ECO:0000256" key="5">
    <source>
        <dbReference type="ARBA" id="ARBA00013432"/>
    </source>
</evidence>
<evidence type="ECO:0000313" key="12">
    <source>
        <dbReference type="EMBL" id="SMF46084.1"/>
    </source>
</evidence>
<dbReference type="Pfam" id="PF01553">
    <property type="entry name" value="Acyltransferase"/>
    <property type="match status" value="1"/>
</dbReference>
<dbReference type="NCBIfam" id="TIGR03703">
    <property type="entry name" value="plsB"/>
    <property type="match status" value="1"/>
</dbReference>
<name>A0A1Y6C514_9BACT</name>
<evidence type="ECO:0000256" key="9">
    <source>
        <dbReference type="ARBA" id="ARBA00023315"/>
    </source>
</evidence>
<dbReference type="CDD" id="cd07993">
    <property type="entry name" value="LPLAT_DHAPAT-like"/>
    <property type="match status" value="1"/>
</dbReference>
<dbReference type="InterPro" id="IPR028354">
    <property type="entry name" value="GPAT_PlsB"/>
</dbReference>
<dbReference type="Pfam" id="PF19277">
    <property type="entry name" value="GPAT_C"/>
    <property type="match status" value="1"/>
</dbReference>
<dbReference type="AlphaFoldDB" id="A0A1Y6C514"/>
<keyword evidence="8" id="KW-0472">Membrane</keyword>
<reference evidence="13" key="1">
    <citation type="submission" date="2017-04" db="EMBL/GenBank/DDBJ databases">
        <authorList>
            <person name="Varghese N."/>
            <person name="Submissions S."/>
        </authorList>
    </citation>
    <scope>NUCLEOTIDE SEQUENCE [LARGE SCALE GENOMIC DNA]</scope>
    <source>
        <strain evidence="13">RKEM611</strain>
    </source>
</reference>
<comment type="similarity">
    <text evidence="3">Belongs to the GPAT/DAPAT family.</text>
</comment>
<comment type="catalytic activity">
    <reaction evidence="10">
        <text>sn-glycerol 3-phosphate + an acyl-CoA = a 1-acyl-sn-glycero-3-phosphate + CoA</text>
        <dbReference type="Rhea" id="RHEA:15325"/>
        <dbReference type="ChEBI" id="CHEBI:57287"/>
        <dbReference type="ChEBI" id="CHEBI:57597"/>
        <dbReference type="ChEBI" id="CHEBI:57970"/>
        <dbReference type="ChEBI" id="CHEBI:58342"/>
        <dbReference type="EC" id="2.3.1.15"/>
    </reaction>
</comment>
<evidence type="ECO:0000256" key="4">
    <source>
        <dbReference type="ARBA" id="ARBA00013113"/>
    </source>
</evidence>
<dbReference type="InterPro" id="IPR041728">
    <property type="entry name" value="GPAT/DHAPAT_LPLAT"/>
</dbReference>
<protein>
    <recommendedName>
        <fullName evidence="5">Glycerol-3-phosphate acyltransferase</fullName>
        <ecNumber evidence="4">2.3.1.15</ecNumber>
    </recommendedName>
</protein>
<dbReference type="UniPathway" id="UPA00557">
    <property type="reaction ID" value="UER00612"/>
</dbReference>
<dbReference type="PANTHER" id="PTHR12563:SF17">
    <property type="entry name" value="DIHYDROXYACETONE PHOSPHATE ACYLTRANSFERASE"/>
    <property type="match status" value="1"/>
</dbReference>
<evidence type="ECO:0000256" key="7">
    <source>
        <dbReference type="ARBA" id="ARBA00022679"/>
    </source>
</evidence>
<dbReference type="SUPFAM" id="SSF69593">
    <property type="entry name" value="Glycerol-3-phosphate (1)-acyltransferase"/>
    <property type="match status" value="1"/>
</dbReference>
<evidence type="ECO:0000256" key="1">
    <source>
        <dbReference type="ARBA" id="ARBA00004413"/>
    </source>
</evidence>
<dbReference type="GO" id="GO:0006631">
    <property type="term" value="P:fatty acid metabolic process"/>
    <property type="evidence" value="ECO:0007669"/>
    <property type="project" value="TreeGrafter"/>
</dbReference>
<keyword evidence="13" id="KW-1185">Reference proteome</keyword>
<dbReference type="InterPro" id="IPR022284">
    <property type="entry name" value="GPAT/DHAPAT"/>
</dbReference>
<dbReference type="GO" id="GO:0005886">
    <property type="term" value="C:plasma membrane"/>
    <property type="evidence" value="ECO:0007669"/>
    <property type="project" value="UniProtKB-SubCell"/>
</dbReference>
<comment type="pathway">
    <text evidence="2">Phospholipid metabolism; CDP-diacylglycerol biosynthesis; CDP-diacylglycerol from sn-glycerol 3-phosphate: step 1/3.</text>
</comment>
<evidence type="ECO:0000259" key="11">
    <source>
        <dbReference type="SMART" id="SM00563"/>
    </source>
</evidence>
<dbReference type="STRING" id="1513793.SAMN06296036_11420"/>
<dbReference type="InterPro" id="IPR002123">
    <property type="entry name" value="Plipid/glycerol_acylTrfase"/>
</dbReference>
<comment type="subcellular location">
    <subcellularLocation>
        <location evidence="1">Cell membrane</location>
        <topology evidence="1">Peripheral membrane protein</topology>
        <orientation evidence="1">Cytoplasmic side</orientation>
    </subcellularLocation>
</comment>
<dbReference type="SMART" id="SM00563">
    <property type="entry name" value="PlsC"/>
    <property type="match status" value="1"/>
</dbReference>
<dbReference type="EC" id="2.3.1.15" evidence="4"/>
<dbReference type="EMBL" id="FWZT01000014">
    <property type="protein sequence ID" value="SMF46084.1"/>
    <property type="molecule type" value="Genomic_DNA"/>
</dbReference>
<dbReference type="GO" id="GO:0016024">
    <property type="term" value="P:CDP-diacylglycerol biosynthetic process"/>
    <property type="evidence" value="ECO:0007669"/>
    <property type="project" value="UniProtKB-UniPathway"/>
</dbReference>
<dbReference type="InterPro" id="IPR045520">
    <property type="entry name" value="GPAT/DHAPAT_C"/>
</dbReference>
<evidence type="ECO:0000256" key="2">
    <source>
        <dbReference type="ARBA" id="ARBA00004765"/>
    </source>
</evidence>
<proteinExistence type="inferred from homology"/>
<dbReference type="PIRSF" id="PIRSF500064">
    <property type="entry name" value="GPAT"/>
    <property type="match status" value="1"/>
</dbReference>
<dbReference type="PANTHER" id="PTHR12563">
    <property type="entry name" value="GLYCEROL-3-PHOSPHATE ACYLTRANSFERASE"/>
    <property type="match status" value="1"/>
</dbReference>
<evidence type="ECO:0000256" key="8">
    <source>
        <dbReference type="ARBA" id="ARBA00023136"/>
    </source>
</evidence>
<evidence type="ECO:0000256" key="3">
    <source>
        <dbReference type="ARBA" id="ARBA00007937"/>
    </source>
</evidence>
<organism evidence="12 13">
    <name type="scientific">Pseudobacteriovorax antillogorgiicola</name>
    <dbReference type="NCBI Taxonomy" id="1513793"/>
    <lineage>
        <taxon>Bacteria</taxon>
        <taxon>Pseudomonadati</taxon>
        <taxon>Bdellovibrionota</taxon>
        <taxon>Oligoflexia</taxon>
        <taxon>Oligoflexales</taxon>
        <taxon>Pseudobacteriovoracaceae</taxon>
        <taxon>Pseudobacteriovorax</taxon>
    </lineage>
</organism>
<keyword evidence="9 12" id="KW-0012">Acyltransferase</keyword>
<keyword evidence="6" id="KW-1003">Cell membrane</keyword>
<evidence type="ECO:0000256" key="10">
    <source>
        <dbReference type="ARBA" id="ARBA00048427"/>
    </source>
</evidence>
<dbReference type="Proteomes" id="UP000192907">
    <property type="component" value="Unassembled WGS sequence"/>
</dbReference>
<dbReference type="PIRSF" id="PIRSF000437">
    <property type="entry name" value="GPAT_DHAPAT"/>
    <property type="match status" value="1"/>
</dbReference>
<dbReference type="RefSeq" id="WP_159455451.1">
    <property type="nucleotide sequence ID" value="NZ_FWZT01000014.1"/>
</dbReference>
<accession>A0A1Y6C514</accession>
<dbReference type="NCBIfam" id="NF003441">
    <property type="entry name" value="PRK04974.1"/>
    <property type="match status" value="1"/>
</dbReference>
<feature type="domain" description="Phospholipid/glycerol acyltransferase" evidence="11">
    <location>
        <begin position="306"/>
        <end position="433"/>
    </location>
</feature>
<keyword evidence="7 12" id="KW-0808">Transferase</keyword>
<gene>
    <name evidence="12" type="ORF">SAMN06296036_11420</name>
</gene>
<sequence>MSFVRHQISQLWTLLLKPMMLWIVSRANPETPGKEFDSKEALIVYILPKKSYLDRMVLENMCRKHKLPIPEYTLDVKKKRSATVAFLSNPGLFRNRVTRKSGQDIKTIVELQKKFPDRKIHLVPVSPFWGKNPGRGENSIWKLLFNDDESAGRLQRFLIVLFQGRNNVVYFSTPFSFDDIARGETDVERLSRKTRRVLRVHFRRQRNTVLGKELYIREQVVTRVAKGKMVRTVIDHEVKTKSSRSTARSLETKARRYTRELAADQMYTMVRVFEIVLGRLWNKLFDGVEIQNLENVRTLAEKDFEIVYVPTHRSHLDYLLTSYTIYQSGMPSPHIAAGINLNFWPLGWFLRRAGAFFIRRSFKGNRLYTAVVNEYIHYLLTHGYPMTFFPEGGRSRTGKLLPLKTGMLAMIVHSFVRSSQRPVALVPVYLGYDKVMEVGSYMSELSGSSKKKESIFALLKARKLLRSYYGKAYVSYGEPIVLSEYLDQHQPQWREVGDEVERPDWLPRLVQNLGYELSVRMNQTAVMSPISMVSLSLLSSWQKALPKSGVLSFIDTLMELQNHHPYHRNLKYPTMTAEQVLEQVGKLKMHSEFKHAGGDVLHLSETESILISYYRNNVVHLIAIPSLIARFFKHQERVPLTEIAEGCSEIYPFLKEEFYLSWPESEVVSVVEGYADVMVKVGLLMRDGPVLVRPVPSYDQSENLSILGNSLGLTFERYTITAALLARHTKEGYVDSKAFEMQCQKMAQRLAILNGVNNPEFVEKSFVAKHVALLKNKGLLKPQEDGKLLIDPKVSTLARNAMKLLSYDARHSIDRIFAGK</sequence>